<dbReference type="STRING" id="1517416.IDAT_08355"/>
<organism evidence="2 3">
    <name type="scientific">Pseudidiomarina atlantica</name>
    <dbReference type="NCBI Taxonomy" id="1517416"/>
    <lineage>
        <taxon>Bacteria</taxon>
        <taxon>Pseudomonadati</taxon>
        <taxon>Pseudomonadota</taxon>
        <taxon>Gammaproteobacteria</taxon>
        <taxon>Alteromonadales</taxon>
        <taxon>Idiomarinaceae</taxon>
        <taxon>Pseudidiomarina</taxon>
    </lineage>
</organism>
<dbReference type="RefSeq" id="WP_034732674.1">
    <property type="nucleotide sequence ID" value="NZ_JPIN01000007.1"/>
</dbReference>
<reference evidence="2 3" key="1">
    <citation type="submission" date="2014-06" db="EMBL/GenBank/DDBJ databases">
        <title>Draft genome sequence of Idiomarina sp. MCCC 1A10513.</title>
        <authorList>
            <person name="Du J."/>
            <person name="Lai Q."/>
            <person name="Shao Z."/>
        </authorList>
    </citation>
    <scope>NUCLEOTIDE SEQUENCE [LARGE SCALE GENOMIC DNA]</scope>
    <source>
        <strain evidence="2 3">MCCC 1A10513</strain>
    </source>
</reference>
<sequence>MNLASQVSNKHVAQVGYLLLEWVLALACLAGFVLLMMTLFSDRSWQLEQVVTEQQVLTQQLQADQLWRSQQQVRQLLQLQFGDAS</sequence>
<evidence type="ECO:0000313" key="2">
    <source>
        <dbReference type="EMBL" id="KFZ28734.1"/>
    </source>
</evidence>
<keyword evidence="1" id="KW-0472">Membrane</keyword>
<keyword evidence="1" id="KW-0812">Transmembrane</keyword>
<accession>A0A094ISC7</accession>
<keyword evidence="3" id="KW-1185">Reference proteome</keyword>
<evidence type="ECO:0000313" key="3">
    <source>
        <dbReference type="Proteomes" id="UP000053718"/>
    </source>
</evidence>
<dbReference type="AlphaFoldDB" id="A0A094ISC7"/>
<proteinExistence type="predicted"/>
<comment type="caution">
    <text evidence="2">The sequence shown here is derived from an EMBL/GenBank/DDBJ whole genome shotgun (WGS) entry which is preliminary data.</text>
</comment>
<protein>
    <submittedName>
        <fullName evidence="2">Uncharacterized protein</fullName>
    </submittedName>
</protein>
<feature type="transmembrane region" description="Helical" evidence="1">
    <location>
        <begin position="20"/>
        <end position="40"/>
    </location>
</feature>
<evidence type="ECO:0000256" key="1">
    <source>
        <dbReference type="SAM" id="Phobius"/>
    </source>
</evidence>
<name>A0A094ISC7_9GAMM</name>
<dbReference type="EMBL" id="JPIN01000007">
    <property type="protein sequence ID" value="KFZ28734.1"/>
    <property type="molecule type" value="Genomic_DNA"/>
</dbReference>
<gene>
    <name evidence="2" type="ORF">IDAT_08355</name>
</gene>
<dbReference type="Proteomes" id="UP000053718">
    <property type="component" value="Unassembled WGS sequence"/>
</dbReference>
<keyword evidence="1" id="KW-1133">Transmembrane helix</keyword>